<feature type="region of interest" description="Disordered" evidence="2">
    <location>
        <begin position="21"/>
        <end position="163"/>
    </location>
</feature>
<comment type="caution">
    <text evidence="4">The sequence shown here is derived from an EMBL/GenBank/DDBJ whole genome shotgun (WGS) entry which is preliminary data.</text>
</comment>
<keyword evidence="5" id="KW-1185">Reference proteome</keyword>
<proteinExistence type="predicted"/>
<evidence type="ECO:0000313" key="4">
    <source>
        <dbReference type="EMBL" id="KAK7485196.1"/>
    </source>
</evidence>
<evidence type="ECO:0000256" key="1">
    <source>
        <dbReference type="ARBA" id="ARBA00022737"/>
    </source>
</evidence>
<accession>A0ABD0KDV5</accession>
<dbReference type="Pfam" id="PF17830">
    <property type="entry name" value="STI1-HOP_DP"/>
    <property type="match status" value="1"/>
</dbReference>
<dbReference type="SMART" id="SM00727">
    <property type="entry name" value="STI1"/>
    <property type="match status" value="2"/>
</dbReference>
<feature type="compositionally biased region" description="Polar residues" evidence="2">
    <location>
        <begin position="70"/>
        <end position="83"/>
    </location>
</feature>
<protein>
    <recommendedName>
        <fullName evidence="3">STI1 domain-containing protein</fullName>
    </recommendedName>
</protein>
<feature type="domain" description="STI1" evidence="3">
    <location>
        <begin position="284"/>
        <end position="318"/>
    </location>
</feature>
<dbReference type="EMBL" id="JACVVK020000198">
    <property type="protein sequence ID" value="KAK7485196.1"/>
    <property type="molecule type" value="Genomic_DNA"/>
</dbReference>
<feature type="compositionally biased region" description="Low complexity" evidence="2">
    <location>
        <begin position="114"/>
        <end position="128"/>
    </location>
</feature>
<organism evidence="4 5">
    <name type="scientific">Batillaria attramentaria</name>
    <dbReference type="NCBI Taxonomy" id="370345"/>
    <lineage>
        <taxon>Eukaryota</taxon>
        <taxon>Metazoa</taxon>
        <taxon>Spiralia</taxon>
        <taxon>Lophotrochozoa</taxon>
        <taxon>Mollusca</taxon>
        <taxon>Gastropoda</taxon>
        <taxon>Caenogastropoda</taxon>
        <taxon>Sorbeoconcha</taxon>
        <taxon>Cerithioidea</taxon>
        <taxon>Batillariidae</taxon>
        <taxon>Batillaria</taxon>
    </lineage>
</organism>
<dbReference type="InterPro" id="IPR006636">
    <property type="entry name" value="STI1_HS-bd"/>
</dbReference>
<feature type="region of interest" description="Disordered" evidence="2">
    <location>
        <begin position="247"/>
        <end position="270"/>
    </location>
</feature>
<reference evidence="4 5" key="1">
    <citation type="journal article" date="2023" name="Sci. Data">
        <title>Genome assembly of the Korean intertidal mud-creeper Batillaria attramentaria.</title>
        <authorList>
            <person name="Patra A.K."/>
            <person name="Ho P.T."/>
            <person name="Jun S."/>
            <person name="Lee S.J."/>
            <person name="Kim Y."/>
            <person name="Won Y.J."/>
        </authorList>
    </citation>
    <scope>NUCLEOTIDE SEQUENCE [LARGE SCALE GENOMIC DNA]</scope>
    <source>
        <strain evidence="4">Wonlab-2016</strain>
    </source>
</reference>
<dbReference type="AlphaFoldDB" id="A0ABD0KDV5"/>
<feature type="compositionally biased region" description="Polar residues" evidence="2">
    <location>
        <begin position="255"/>
        <end position="266"/>
    </location>
</feature>
<feature type="domain" description="STI1" evidence="3">
    <location>
        <begin position="185"/>
        <end position="224"/>
    </location>
</feature>
<evidence type="ECO:0000256" key="2">
    <source>
        <dbReference type="SAM" id="MobiDB-lite"/>
    </source>
</evidence>
<dbReference type="Proteomes" id="UP001519460">
    <property type="component" value="Unassembled WGS sequence"/>
</dbReference>
<keyword evidence="1" id="KW-0677">Repeat</keyword>
<gene>
    <name evidence="4" type="ORF">BaRGS_00023606</name>
</gene>
<evidence type="ECO:0000259" key="3">
    <source>
        <dbReference type="SMART" id="SM00727"/>
    </source>
</evidence>
<dbReference type="Gene3D" id="1.10.260.100">
    <property type="match status" value="2"/>
</dbReference>
<name>A0ABD0KDV5_9CAEN</name>
<feature type="compositionally biased region" description="Polar residues" evidence="2">
    <location>
        <begin position="138"/>
        <end position="147"/>
    </location>
</feature>
<evidence type="ECO:0000313" key="5">
    <source>
        <dbReference type="Proteomes" id="UP001519460"/>
    </source>
</evidence>
<feature type="compositionally biased region" description="Basic and acidic residues" evidence="2">
    <location>
        <begin position="34"/>
        <end position="53"/>
    </location>
</feature>
<dbReference type="InterPro" id="IPR041243">
    <property type="entry name" value="STI1/HOP_DP"/>
</dbReference>
<sequence length="356" mass="39233">MADSDIPPLDDMTEMLQQAKQLRDLKLARTGGGDTERPKPPDSRTTHQCHDSAKLQNGSEISKTSHHTKAASSSPKQPQTDNTAKLDASKKSTTPQAKQKSDFAGMKKGFLFGSPKANSSSNSKSQTSETKPERSKPSDASGQSTESIPFIKPKSEEKDSSLKLTEVQEAMESASGLLKDKEWVTDDLLQKVQNNEVLAQRMKDPRFMQAIAEFQTNPQTAMAKYQSNPEVQRFLKEFCGILGEHFTTLGDKDGSSQTQPPRNQTGPKIMEVGEGESRSAPMTGAGGSQVPVDPHVQQILSDPANQEILMDPKIQMLIQHLRSNPEKAQRMLRESDDSFRQKVDRLIALGLLKFQA</sequence>